<keyword evidence="2 5" id="KW-0812">Transmembrane</keyword>
<proteinExistence type="predicted"/>
<dbReference type="InterPro" id="IPR008217">
    <property type="entry name" value="Ccc1_fam"/>
</dbReference>
<evidence type="ECO:0008006" key="8">
    <source>
        <dbReference type="Google" id="ProtNLM"/>
    </source>
</evidence>
<reference evidence="6" key="1">
    <citation type="journal article" date="2020" name="J Glob Antimicrob Resist">
        <title>Genomic characterization of clinical Enterobacter roggenkampii co-harboring blaIMP-1- and blaGES-5-encoding IncP6 and mcr-9-encoding IncHI2 plasmids isolated in Japan.</title>
        <authorList>
            <person name="Umeda K."/>
            <person name="Nakamura H."/>
            <person name="Fukuda A."/>
            <person name="Matsumoto Y."/>
            <person name="Motooka D."/>
            <person name="Nakamura S."/>
            <person name="Yasui Y."/>
            <person name="Yoshida H."/>
            <person name="Kawahara R."/>
        </authorList>
    </citation>
    <scope>NUCLEOTIDE SEQUENCE</scope>
    <source>
        <strain evidence="6">OIPH-N260</strain>
    </source>
</reference>
<name>A0AAU9BWV0_9ENTR</name>
<comment type="subcellular location">
    <subcellularLocation>
        <location evidence="1">Endomembrane system</location>
        <topology evidence="1">Multi-pass membrane protein</topology>
    </subcellularLocation>
</comment>
<dbReference type="CDD" id="cd02432">
    <property type="entry name" value="Nodulin-21_like_1"/>
    <property type="match status" value="1"/>
</dbReference>
<evidence type="ECO:0000256" key="2">
    <source>
        <dbReference type="ARBA" id="ARBA00022692"/>
    </source>
</evidence>
<keyword evidence="4 5" id="KW-0472">Membrane</keyword>
<evidence type="ECO:0000313" key="7">
    <source>
        <dbReference type="Proteomes" id="UP000595858"/>
    </source>
</evidence>
<sequence>MANTDYNRIIICQCIFYLSVIPMSMRISREKYMHIEQHSIEKVGWLRAAVLGANDGIVSTASLVLGVASANSNPSGVLLAGVAGLVAGAMSMATGEYVSVSSQADTENAALVQEKRELEIDYQGEVRELTSLYMQRGLDPALARQVAEQLMVKDALDAHAREELGLTDTNSAQPLQAAVFSALSFSAGALLPLIVAWLSPPKLVFLSIILSTLFSLAVLGYISAAVSKASPVRAIIRITFWSTMAMLLSMGIGHFAGQALL</sequence>
<gene>
    <name evidence="6" type="ORF">OIPHN260_21270</name>
</gene>
<keyword evidence="3 5" id="KW-1133">Transmembrane helix</keyword>
<feature type="transmembrane region" description="Helical" evidence="5">
    <location>
        <begin position="238"/>
        <end position="257"/>
    </location>
</feature>
<evidence type="ECO:0000256" key="4">
    <source>
        <dbReference type="ARBA" id="ARBA00023136"/>
    </source>
</evidence>
<dbReference type="PANTHER" id="PTHR31851">
    <property type="entry name" value="FE(2+)/MN(2+) TRANSPORTER PCL1"/>
    <property type="match status" value="1"/>
</dbReference>
<dbReference type="AlphaFoldDB" id="A0AAU9BWV0"/>
<evidence type="ECO:0000256" key="5">
    <source>
        <dbReference type="SAM" id="Phobius"/>
    </source>
</evidence>
<feature type="transmembrane region" description="Helical" evidence="5">
    <location>
        <begin position="204"/>
        <end position="226"/>
    </location>
</feature>
<dbReference type="EMBL" id="AP023447">
    <property type="protein sequence ID" value="BCL42625.1"/>
    <property type="molecule type" value="Genomic_DNA"/>
</dbReference>
<dbReference type="Pfam" id="PF01988">
    <property type="entry name" value="VIT1"/>
    <property type="match status" value="1"/>
</dbReference>
<accession>A0AAU9BWV0</accession>
<dbReference type="GO" id="GO:0012505">
    <property type="term" value="C:endomembrane system"/>
    <property type="evidence" value="ECO:0007669"/>
    <property type="project" value="UniProtKB-SubCell"/>
</dbReference>
<evidence type="ECO:0000256" key="3">
    <source>
        <dbReference type="ARBA" id="ARBA00022989"/>
    </source>
</evidence>
<dbReference type="Proteomes" id="UP000595858">
    <property type="component" value="Chromosome"/>
</dbReference>
<dbReference type="GO" id="GO:0005384">
    <property type="term" value="F:manganese ion transmembrane transporter activity"/>
    <property type="evidence" value="ECO:0007669"/>
    <property type="project" value="InterPro"/>
</dbReference>
<evidence type="ECO:0000313" key="6">
    <source>
        <dbReference type="EMBL" id="BCL42625.1"/>
    </source>
</evidence>
<feature type="transmembrane region" description="Helical" evidence="5">
    <location>
        <begin position="177"/>
        <end position="198"/>
    </location>
</feature>
<dbReference type="GO" id="GO:0030026">
    <property type="term" value="P:intracellular manganese ion homeostasis"/>
    <property type="evidence" value="ECO:0007669"/>
    <property type="project" value="InterPro"/>
</dbReference>
<organism evidence="6 7">
    <name type="scientific">Enterobacter roggenkampii</name>
    <dbReference type="NCBI Taxonomy" id="1812935"/>
    <lineage>
        <taxon>Bacteria</taxon>
        <taxon>Pseudomonadati</taxon>
        <taxon>Pseudomonadota</taxon>
        <taxon>Gammaproteobacteria</taxon>
        <taxon>Enterobacterales</taxon>
        <taxon>Enterobacteriaceae</taxon>
        <taxon>Enterobacter</taxon>
        <taxon>Enterobacter cloacae complex</taxon>
    </lineage>
</organism>
<protein>
    <recommendedName>
        <fullName evidence="8">VIT family protein</fullName>
    </recommendedName>
</protein>
<evidence type="ECO:0000256" key="1">
    <source>
        <dbReference type="ARBA" id="ARBA00004127"/>
    </source>
</evidence>